<feature type="domain" description="Invertebrate defensins family profile" evidence="5">
    <location>
        <begin position="52"/>
        <end position="89"/>
    </location>
</feature>
<dbReference type="PROSITE" id="PS51378">
    <property type="entry name" value="INVERT_DEFENSINS"/>
    <property type="match status" value="1"/>
</dbReference>
<keyword evidence="4" id="KW-0732">Signal</keyword>
<evidence type="ECO:0000256" key="4">
    <source>
        <dbReference type="SAM" id="SignalP"/>
    </source>
</evidence>
<dbReference type="InterPro" id="IPR001542">
    <property type="entry name" value="Defensin_invertebrate/fungal"/>
</dbReference>
<keyword evidence="2" id="KW-0964">Secreted</keyword>
<sequence>MKNFTLLAVFLVVLVAAIQASPVVDVFEDTEDTFDGQLGDVAPEEVHVRSRRAACDLLEITGNAACAAHCIWLGNRGGKCHGTVCHCRK</sequence>
<accession>A0ABN7BBE7</accession>
<dbReference type="PANTHER" id="PTHR13645">
    <property type="entry name" value="DEFENSIN"/>
    <property type="match status" value="1"/>
</dbReference>
<gene>
    <name evidence="6" type="ORF">NTJ_14405</name>
</gene>
<keyword evidence="3" id="KW-1015">Disulfide bond</keyword>
<comment type="subcellular location">
    <subcellularLocation>
        <location evidence="1">Secreted</location>
    </subcellularLocation>
</comment>
<proteinExistence type="predicted"/>
<feature type="signal peptide" evidence="4">
    <location>
        <begin position="1"/>
        <end position="20"/>
    </location>
</feature>
<dbReference type="EMBL" id="AP028921">
    <property type="protein sequence ID" value="BET01589.1"/>
    <property type="molecule type" value="Genomic_DNA"/>
</dbReference>
<evidence type="ECO:0000256" key="2">
    <source>
        <dbReference type="ARBA" id="ARBA00022525"/>
    </source>
</evidence>
<name>A0ABN7BBE7_9HEMI</name>
<dbReference type="Proteomes" id="UP001307889">
    <property type="component" value="Chromosome 13"/>
</dbReference>
<feature type="chain" id="PRO_5046569447" evidence="4">
    <location>
        <begin position="21"/>
        <end position="89"/>
    </location>
</feature>
<evidence type="ECO:0000313" key="7">
    <source>
        <dbReference type="Proteomes" id="UP001307889"/>
    </source>
</evidence>
<dbReference type="SUPFAM" id="SSF57095">
    <property type="entry name" value="Scorpion toxin-like"/>
    <property type="match status" value="1"/>
</dbReference>
<dbReference type="PANTHER" id="PTHR13645:SF0">
    <property type="entry name" value="DEFENSIN"/>
    <property type="match status" value="1"/>
</dbReference>
<dbReference type="InterPro" id="IPR036574">
    <property type="entry name" value="Scorpion_toxin-like_sf"/>
</dbReference>
<evidence type="ECO:0000259" key="5">
    <source>
        <dbReference type="PROSITE" id="PS51378"/>
    </source>
</evidence>
<evidence type="ECO:0000313" key="6">
    <source>
        <dbReference type="EMBL" id="BET01589.1"/>
    </source>
</evidence>
<organism evidence="6 7">
    <name type="scientific">Nesidiocoris tenuis</name>
    <dbReference type="NCBI Taxonomy" id="355587"/>
    <lineage>
        <taxon>Eukaryota</taxon>
        <taxon>Metazoa</taxon>
        <taxon>Ecdysozoa</taxon>
        <taxon>Arthropoda</taxon>
        <taxon>Hexapoda</taxon>
        <taxon>Insecta</taxon>
        <taxon>Pterygota</taxon>
        <taxon>Neoptera</taxon>
        <taxon>Paraneoptera</taxon>
        <taxon>Hemiptera</taxon>
        <taxon>Heteroptera</taxon>
        <taxon>Panheteroptera</taxon>
        <taxon>Cimicomorpha</taxon>
        <taxon>Miridae</taxon>
        <taxon>Dicyphina</taxon>
        <taxon>Nesidiocoris</taxon>
    </lineage>
</organism>
<evidence type="ECO:0000256" key="1">
    <source>
        <dbReference type="ARBA" id="ARBA00004613"/>
    </source>
</evidence>
<dbReference type="Gene3D" id="3.30.30.10">
    <property type="entry name" value="Knottin, scorpion toxin-like"/>
    <property type="match status" value="1"/>
</dbReference>
<keyword evidence="7" id="KW-1185">Reference proteome</keyword>
<reference evidence="6 7" key="1">
    <citation type="submission" date="2023-09" db="EMBL/GenBank/DDBJ databases">
        <title>Nesidiocoris tenuis whole genome shotgun sequence.</title>
        <authorList>
            <person name="Shibata T."/>
            <person name="Shimoda M."/>
            <person name="Kobayashi T."/>
            <person name="Uehara T."/>
        </authorList>
    </citation>
    <scope>NUCLEOTIDE SEQUENCE [LARGE SCALE GENOMIC DNA]</scope>
    <source>
        <strain evidence="6 7">Japan</strain>
    </source>
</reference>
<evidence type="ECO:0000256" key="3">
    <source>
        <dbReference type="ARBA" id="ARBA00023157"/>
    </source>
</evidence>
<dbReference type="CDD" id="cd21806">
    <property type="entry name" value="DEFL_defensin-like"/>
    <property type="match status" value="1"/>
</dbReference>
<dbReference type="Pfam" id="PF01097">
    <property type="entry name" value="Defensin_2"/>
    <property type="match status" value="1"/>
</dbReference>
<protein>
    <submittedName>
        <fullName evidence="6">Defensin-1</fullName>
    </submittedName>
</protein>